<evidence type="ECO:0000313" key="7">
    <source>
        <dbReference type="EMBL" id="KAL2609552.1"/>
    </source>
</evidence>
<dbReference type="InterPro" id="IPR013149">
    <property type="entry name" value="ADH-like_C"/>
</dbReference>
<dbReference type="SUPFAM" id="SSF51735">
    <property type="entry name" value="NAD(P)-binding Rossmann-fold domains"/>
    <property type="match status" value="1"/>
</dbReference>
<dbReference type="InterPro" id="IPR020843">
    <property type="entry name" value="ER"/>
</dbReference>
<reference evidence="7 8" key="1">
    <citation type="submission" date="2024-09" db="EMBL/GenBank/DDBJ databases">
        <title>Chromosome-scale assembly of Riccia fluitans.</title>
        <authorList>
            <person name="Paukszto L."/>
            <person name="Sawicki J."/>
            <person name="Karawczyk K."/>
            <person name="Piernik-Szablinska J."/>
            <person name="Szczecinska M."/>
            <person name="Mazdziarz M."/>
        </authorList>
    </citation>
    <scope>NUCLEOTIDE SEQUENCE [LARGE SCALE GENOMIC DNA]</scope>
    <source>
        <strain evidence="7">Rf_01</strain>
        <tissue evidence="7">Aerial parts of the thallus</tissue>
    </source>
</reference>
<dbReference type="Pfam" id="PF00107">
    <property type="entry name" value="ADH_zinc_N"/>
    <property type="match status" value="1"/>
</dbReference>
<evidence type="ECO:0000256" key="1">
    <source>
        <dbReference type="ARBA" id="ARBA00001947"/>
    </source>
</evidence>
<comment type="caution">
    <text evidence="7">The sequence shown here is derived from an EMBL/GenBank/DDBJ whole genome shotgun (WGS) entry which is preliminary data.</text>
</comment>
<dbReference type="Gene3D" id="3.40.50.720">
    <property type="entry name" value="NAD(P)-binding Rossmann-like Domain"/>
    <property type="match status" value="1"/>
</dbReference>
<keyword evidence="8" id="KW-1185">Reference proteome</keyword>
<sequence length="359" mass="39291">MSSALGHEKKCRGYAAREASGHLSPFEFTRSAPGSKDVGFRVCFCGICHTDLHQIRSEWGSSVYPMVPGHEIVGIVDEVGSEVSRFRPGDRVGVGCIVNSCRECNACKRKSEQYCHRGATFTYNSTDREGTITYGGYSDYMVVSEDYAFKIPENLPLDGAAPLLVAGVTVYSPIKYYQMESGGRNFGVVGLGGVGHMAVKFAKAMGMHVTVISTSPSKEEEAKKSLGADQFLVSRDEAQMKEAKGTLDFIIDTVSAPHPADLYLDLLSANGKLILVGVPPEPMQFKPRALVSERKTIGGSMVGGMEETQEMLDFCVKHNIVCEIEKINMDYVNTAMERLAKGDVHYRFVIDCENSFRAS</sequence>
<evidence type="ECO:0000256" key="3">
    <source>
        <dbReference type="ARBA" id="ARBA00022833"/>
    </source>
</evidence>
<dbReference type="GO" id="GO:0016491">
    <property type="term" value="F:oxidoreductase activity"/>
    <property type="evidence" value="ECO:0007669"/>
    <property type="project" value="UniProtKB-KW"/>
</dbReference>
<dbReference type="InterPro" id="IPR011032">
    <property type="entry name" value="GroES-like_sf"/>
</dbReference>
<evidence type="ECO:0000259" key="6">
    <source>
        <dbReference type="SMART" id="SM00829"/>
    </source>
</evidence>
<organism evidence="7 8">
    <name type="scientific">Riccia fluitans</name>
    <dbReference type="NCBI Taxonomy" id="41844"/>
    <lineage>
        <taxon>Eukaryota</taxon>
        <taxon>Viridiplantae</taxon>
        <taxon>Streptophyta</taxon>
        <taxon>Embryophyta</taxon>
        <taxon>Marchantiophyta</taxon>
        <taxon>Marchantiopsida</taxon>
        <taxon>Marchantiidae</taxon>
        <taxon>Marchantiales</taxon>
        <taxon>Ricciaceae</taxon>
        <taxon>Riccia</taxon>
    </lineage>
</organism>
<dbReference type="SUPFAM" id="SSF50129">
    <property type="entry name" value="GroES-like"/>
    <property type="match status" value="1"/>
</dbReference>
<comment type="cofactor">
    <cofactor evidence="1 5">
        <name>Zn(2+)</name>
        <dbReference type="ChEBI" id="CHEBI:29105"/>
    </cofactor>
</comment>
<feature type="domain" description="Enoyl reductase (ER)" evidence="6">
    <location>
        <begin position="21"/>
        <end position="350"/>
    </location>
</feature>
<dbReference type="PROSITE" id="PS00059">
    <property type="entry name" value="ADH_ZINC"/>
    <property type="match status" value="1"/>
</dbReference>
<dbReference type="SMART" id="SM00829">
    <property type="entry name" value="PKS_ER"/>
    <property type="match status" value="1"/>
</dbReference>
<accession>A0ABD1XKU2</accession>
<dbReference type="GO" id="GO:0046872">
    <property type="term" value="F:metal ion binding"/>
    <property type="evidence" value="ECO:0007669"/>
    <property type="project" value="UniProtKB-KW"/>
</dbReference>
<gene>
    <name evidence="7" type="ORF">R1flu_028125</name>
</gene>
<name>A0ABD1XKU2_9MARC</name>
<dbReference type="InterPro" id="IPR036291">
    <property type="entry name" value="NAD(P)-bd_dom_sf"/>
</dbReference>
<protein>
    <recommendedName>
        <fullName evidence="6">Enoyl reductase (ER) domain-containing protein</fullName>
    </recommendedName>
</protein>
<dbReference type="InterPro" id="IPR047109">
    <property type="entry name" value="CAD-like"/>
</dbReference>
<evidence type="ECO:0000256" key="2">
    <source>
        <dbReference type="ARBA" id="ARBA00022723"/>
    </source>
</evidence>
<dbReference type="InterPro" id="IPR013154">
    <property type="entry name" value="ADH-like_N"/>
</dbReference>
<comment type="similarity">
    <text evidence="5">Belongs to the zinc-containing alcohol dehydrogenase family.</text>
</comment>
<dbReference type="InterPro" id="IPR002328">
    <property type="entry name" value="ADH_Zn_CS"/>
</dbReference>
<dbReference type="GO" id="GO:0009809">
    <property type="term" value="P:lignin biosynthetic process"/>
    <property type="evidence" value="ECO:0007669"/>
    <property type="project" value="UniProtKB-ARBA"/>
</dbReference>
<dbReference type="EMBL" id="JBHFFA010000008">
    <property type="protein sequence ID" value="KAL2609552.1"/>
    <property type="molecule type" value="Genomic_DNA"/>
</dbReference>
<keyword evidence="3 5" id="KW-0862">Zinc</keyword>
<dbReference type="Gene3D" id="3.90.180.10">
    <property type="entry name" value="Medium-chain alcohol dehydrogenases, catalytic domain"/>
    <property type="match status" value="1"/>
</dbReference>
<dbReference type="Pfam" id="PF08240">
    <property type="entry name" value="ADH_N"/>
    <property type="match status" value="1"/>
</dbReference>
<dbReference type="FunFam" id="3.90.180.10:FF:000004">
    <property type="entry name" value="probable cinnamyl alcohol dehydrogenase"/>
    <property type="match status" value="1"/>
</dbReference>
<dbReference type="PANTHER" id="PTHR42683">
    <property type="entry name" value="ALDEHYDE REDUCTASE"/>
    <property type="match status" value="1"/>
</dbReference>
<evidence type="ECO:0000313" key="8">
    <source>
        <dbReference type="Proteomes" id="UP001605036"/>
    </source>
</evidence>
<dbReference type="AlphaFoldDB" id="A0ABD1XKU2"/>
<dbReference type="FunFam" id="3.40.50.720:FF:000022">
    <property type="entry name" value="Cinnamyl alcohol dehydrogenase"/>
    <property type="match status" value="1"/>
</dbReference>
<keyword evidence="2 5" id="KW-0479">Metal-binding</keyword>
<proteinExistence type="inferred from homology"/>
<keyword evidence="4" id="KW-0560">Oxidoreductase</keyword>
<evidence type="ECO:0000256" key="4">
    <source>
        <dbReference type="ARBA" id="ARBA00023002"/>
    </source>
</evidence>
<dbReference type="Proteomes" id="UP001605036">
    <property type="component" value="Unassembled WGS sequence"/>
</dbReference>
<evidence type="ECO:0000256" key="5">
    <source>
        <dbReference type="RuleBase" id="RU361277"/>
    </source>
</evidence>
<dbReference type="CDD" id="cd05283">
    <property type="entry name" value="CAD1"/>
    <property type="match status" value="1"/>
</dbReference>